<feature type="transmembrane region" description="Helical" evidence="2">
    <location>
        <begin position="66"/>
        <end position="84"/>
    </location>
</feature>
<gene>
    <name evidence="3" type="ORF">PGLA1383_LOCUS2796</name>
</gene>
<comment type="caution">
    <text evidence="3">The sequence shown here is derived from an EMBL/GenBank/DDBJ whole genome shotgun (WGS) entry which is preliminary data.</text>
</comment>
<proteinExistence type="predicted"/>
<protein>
    <submittedName>
        <fullName evidence="3">Uncharacterized protein</fullName>
    </submittedName>
</protein>
<organism evidence="3 4">
    <name type="scientific">Polarella glacialis</name>
    <name type="common">Dinoflagellate</name>
    <dbReference type="NCBI Taxonomy" id="89957"/>
    <lineage>
        <taxon>Eukaryota</taxon>
        <taxon>Sar</taxon>
        <taxon>Alveolata</taxon>
        <taxon>Dinophyceae</taxon>
        <taxon>Suessiales</taxon>
        <taxon>Suessiaceae</taxon>
        <taxon>Polarella</taxon>
    </lineage>
</organism>
<dbReference type="OrthoDB" id="10451074at2759"/>
<sequence>EWRAGSGKTRPADSPGAEEEGAGVWGFWSAGDSPASSSSPSAAMPHPGIMQVVVDRTEGQVFRERVGFLVLCIIGAYCLMRILIELRSILEPFLWALFLVMA</sequence>
<dbReference type="EMBL" id="CAJNNV010000904">
    <property type="protein sequence ID" value="CAE8583846.1"/>
    <property type="molecule type" value="Genomic_DNA"/>
</dbReference>
<evidence type="ECO:0000256" key="1">
    <source>
        <dbReference type="SAM" id="MobiDB-lite"/>
    </source>
</evidence>
<keyword evidence="4" id="KW-1185">Reference proteome</keyword>
<accession>A0A813D5T9</accession>
<feature type="compositionally biased region" description="Low complexity" evidence="1">
    <location>
        <begin position="29"/>
        <end position="43"/>
    </location>
</feature>
<evidence type="ECO:0000313" key="4">
    <source>
        <dbReference type="Proteomes" id="UP000654075"/>
    </source>
</evidence>
<name>A0A813D5T9_POLGL</name>
<feature type="non-terminal residue" evidence="3">
    <location>
        <position position="102"/>
    </location>
</feature>
<keyword evidence="2" id="KW-0472">Membrane</keyword>
<reference evidence="3" key="1">
    <citation type="submission" date="2021-02" db="EMBL/GenBank/DDBJ databases">
        <authorList>
            <person name="Dougan E. K."/>
            <person name="Rhodes N."/>
            <person name="Thang M."/>
            <person name="Chan C."/>
        </authorList>
    </citation>
    <scope>NUCLEOTIDE SEQUENCE</scope>
</reference>
<keyword evidence="2" id="KW-0812">Transmembrane</keyword>
<evidence type="ECO:0000256" key="2">
    <source>
        <dbReference type="SAM" id="Phobius"/>
    </source>
</evidence>
<dbReference type="AlphaFoldDB" id="A0A813D5T9"/>
<feature type="region of interest" description="Disordered" evidence="1">
    <location>
        <begin position="1"/>
        <end position="43"/>
    </location>
</feature>
<dbReference type="Proteomes" id="UP000654075">
    <property type="component" value="Unassembled WGS sequence"/>
</dbReference>
<feature type="non-terminal residue" evidence="3">
    <location>
        <position position="1"/>
    </location>
</feature>
<evidence type="ECO:0000313" key="3">
    <source>
        <dbReference type="EMBL" id="CAE8583846.1"/>
    </source>
</evidence>
<keyword evidence="2" id="KW-1133">Transmembrane helix</keyword>